<evidence type="ECO:0000313" key="3">
    <source>
        <dbReference type="EMBL" id="KIM95922.1"/>
    </source>
</evidence>
<dbReference type="GO" id="GO:0003677">
    <property type="term" value="F:DNA binding"/>
    <property type="evidence" value="ECO:0007669"/>
    <property type="project" value="UniProtKB-KW"/>
</dbReference>
<evidence type="ECO:0000259" key="2">
    <source>
        <dbReference type="PROSITE" id="PS51253"/>
    </source>
</evidence>
<protein>
    <recommendedName>
        <fullName evidence="2">HTH CENPB-type domain-containing protein</fullName>
    </recommendedName>
</protein>
<evidence type="ECO:0000313" key="4">
    <source>
        <dbReference type="Proteomes" id="UP000054321"/>
    </source>
</evidence>
<proteinExistence type="predicted"/>
<dbReference type="AlphaFoldDB" id="A0A0C3D1Y1"/>
<dbReference type="InterPro" id="IPR006600">
    <property type="entry name" value="HTH_CenpB_DNA-bd_dom"/>
</dbReference>
<name>A0A0C3D1Y1_OIDMZ</name>
<gene>
    <name evidence="3" type="ORF">OIDMADRAFT_20886</name>
</gene>
<dbReference type="PROSITE" id="PS51253">
    <property type="entry name" value="HTH_CENPB"/>
    <property type="match status" value="1"/>
</dbReference>
<organism evidence="3 4">
    <name type="scientific">Oidiodendron maius (strain Zn)</name>
    <dbReference type="NCBI Taxonomy" id="913774"/>
    <lineage>
        <taxon>Eukaryota</taxon>
        <taxon>Fungi</taxon>
        <taxon>Dikarya</taxon>
        <taxon>Ascomycota</taxon>
        <taxon>Pezizomycotina</taxon>
        <taxon>Leotiomycetes</taxon>
        <taxon>Leotiomycetes incertae sedis</taxon>
        <taxon>Myxotrichaceae</taxon>
        <taxon>Oidiodendron</taxon>
    </lineage>
</organism>
<sequence length="94" mass="10732">MDILSPETRAQRAIQSYKLGHFKSLKAAALANNATVSTTYYRTSGRPSNSQKSQKQLALYVNKEKVLIDWIFQLHRLGVPTTPSRLRDIANYMY</sequence>
<feature type="domain" description="HTH CENPB-type" evidence="2">
    <location>
        <begin position="51"/>
        <end position="94"/>
    </location>
</feature>
<dbReference type="EMBL" id="KN832885">
    <property type="protein sequence ID" value="KIM95922.1"/>
    <property type="molecule type" value="Genomic_DNA"/>
</dbReference>
<keyword evidence="4" id="KW-1185">Reference proteome</keyword>
<accession>A0A0C3D1Y1</accession>
<dbReference type="Proteomes" id="UP000054321">
    <property type="component" value="Unassembled WGS sequence"/>
</dbReference>
<reference evidence="4" key="2">
    <citation type="submission" date="2015-01" db="EMBL/GenBank/DDBJ databases">
        <title>Evolutionary Origins and Diversification of the Mycorrhizal Mutualists.</title>
        <authorList>
            <consortium name="DOE Joint Genome Institute"/>
            <consortium name="Mycorrhizal Genomics Consortium"/>
            <person name="Kohler A."/>
            <person name="Kuo A."/>
            <person name="Nagy L.G."/>
            <person name="Floudas D."/>
            <person name="Copeland A."/>
            <person name="Barry K.W."/>
            <person name="Cichocki N."/>
            <person name="Veneault-Fourrey C."/>
            <person name="LaButti K."/>
            <person name="Lindquist E.A."/>
            <person name="Lipzen A."/>
            <person name="Lundell T."/>
            <person name="Morin E."/>
            <person name="Murat C."/>
            <person name="Riley R."/>
            <person name="Ohm R."/>
            <person name="Sun H."/>
            <person name="Tunlid A."/>
            <person name="Henrissat B."/>
            <person name="Grigoriev I.V."/>
            <person name="Hibbett D.S."/>
            <person name="Martin F."/>
        </authorList>
    </citation>
    <scope>NUCLEOTIDE SEQUENCE [LARGE SCALE GENOMIC DNA]</scope>
    <source>
        <strain evidence="4">Zn</strain>
    </source>
</reference>
<evidence type="ECO:0000256" key="1">
    <source>
        <dbReference type="ARBA" id="ARBA00023125"/>
    </source>
</evidence>
<dbReference type="HOGENOM" id="CLU_2460798_0_0_1"/>
<keyword evidence="1" id="KW-0238">DNA-binding</keyword>
<dbReference type="InParanoid" id="A0A0C3D1Y1"/>
<reference evidence="3 4" key="1">
    <citation type="submission" date="2014-04" db="EMBL/GenBank/DDBJ databases">
        <authorList>
            <consortium name="DOE Joint Genome Institute"/>
            <person name="Kuo A."/>
            <person name="Martino E."/>
            <person name="Perotto S."/>
            <person name="Kohler A."/>
            <person name="Nagy L.G."/>
            <person name="Floudas D."/>
            <person name="Copeland A."/>
            <person name="Barry K.W."/>
            <person name="Cichocki N."/>
            <person name="Veneault-Fourrey C."/>
            <person name="LaButti K."/>
            <person name="Lindquist E.A."/>
            <person name="Lipzen A."/>
            <person name="Lundell T."/>
            <person name="Morin E."/>
            <person name="Murat C."/>
            <person name="Sun H."/>
            <person name="Tunlid A."/>
            <person name="Henrissat B."/>
            <person name="Grigoriev I.V."/>
            <person name="Hibbett D.S."/>
            <person name="Martin F."/>
            <person name="Nordberg H.P."/>
            <person name="Cantor M.N."/>
            <person name="Hua S.X."/>
        </authorList>
    </citation>
    <scope>NUCLEOTIDE SEQUENCE [LARGE SCALE GENOMIC DNA]</scope>
    <source>
        <strain evidence="3 4">Zn</strain>
    </source>
</reference>